<keyword evidence="2" id="KW-1185">Reference proteome</keyword>
<protein>
    <submittedName>
        <fullName evidence="1">Uncharacterized protein</fullName>
    </submittedName>
</protein>
<sequence>MNDNIMCSIVEVTLKDERHWSRHGRTDTQRRYAGNWPTTTTVERLQLARAAV</sequence>
<dbReference type="EMBL" id="JAHQIW010003270">
    <property type="protein sequence ID" value="KAJ1357990.1"/>
    <property type="molecule type" value="Genomic_DNA"/>
</dbReference>
<evidence type="ECO:0000313" key="2">
    <source>
        <dbReference type="Proteomes" id="UP001196413"/>
    </source>
</evidence>
<reference evidence="1" key="1">
    <citation type="submission" date="2021-06" db="EMBL/GenBank/DDBJ databases">
        <title>Parelaphostrongylus tenuis whole genome reference sequence.</title>
        <authorList>
            <person name="Garwood T.J."/>
            <person name="Larsen P.A."/>
            <person name="Fountain-Jones N.M."/>
            <person name="Garbe J.R."/>
            <person name="Macchietto M.G."/>
            <person name="Kania S.A."/>
            <person name="Gerhold R.W."/>
            <person name="Richards J.E."/>
            <person name="Wolf T.M."/>
        </authorList>
    </citation>
    <scope>NUCLEOTIDE SEQUENCE</scope>
    <source>
        <strain evidence="1">MNPRO001-30</strain>
        <tissue evidence="1">Meninges</tissue>
    </source>
</reference>
<evidence type="ECO:0000313" key="1">
    <source>
        <dbReference type="EMBL" id="KAJ1357990.1"/>
    </source>
</evidence>
<gene>
    <name evidence="1" type="ORF">KIN20_016279</name>
</gene>
<proteinExistence type="predicted"/>
<dbReference type="Proteomes" id="UP001196413">
    <property type="component" value="Unassembled WGS sequence"/>
</dbReference>
<comment type="caution">
    <text evidence="1">The sequence shown here is derived from an EMBL/GenBank/DDBJ whole genome shotgun (WGS) entry which is preliminary data.</text>
</comment>
<accession>A0AAD5MG77</accession>
<organism evidence="1 2">
    <name type="scientific">Parelaphostrongylus tenuis</name>
    <name type="common">Meningeal worm</name>
    <dbReference type="NCBI Taxonomy" id="148309"/>
    <lineage>
        <taxon>Eukaryota</taxon>
        <taxon>Metazoa</taxon>
        <taxon>Ecdysozoa</taxon>
        <taxon>Nematoda</taxon>
        <taxon>Chromadorea</taxon>
        <taxon>Rhabditida</taxon>
        <taxon>Rhabditina</taxon>
        <taxon>Rhabditomorpha</taxon>
        <taxon>Strongyloidea</taxon>
        <taxon>Metastrongylidae</taxon>
        <taxon>Parelaphostrongylus</taxon>
    </lineage>
</organism>
<dbReference type="AlphaFoldDB" id="A0AAD5MG77"/>
<name>A0AAD5MG77_PARTN</name>